<evidence type="ECO:0000313" key="2">
    <source>
        <dbReference type="Proteomes" id="UP000198846"/>
    </source>
</evidence>
<dbReference type="Pfam" id="PF11138">
    <property type="entry name" value="DUF2911"/>
    <property type="match status" value="1"/>
</dbReference>
<dbReference type="RefSeq" id="WP_092133555.1">
    <property type="nucleotide sequence ID" value="NZ_FNQK01000008.1"/>
</dbReference>
<accession>A0A1H3ZC60</accession>
<keyword evidence="2" id="KW-1185">Reference proteome</keyword>
<dbReference type="AlphaFoldDB" id="A0A1H3ZC60"/>
<evidence type="ECO:0000313" key="1">
    <source>
        <dbReference type="EMBL" id="SEA21230.1"/>
    </source>
</evidence>
<dbReference type="InterPro" id="IPR021314">
    <property type="entry name" value="DUF2911"/>
</dbReference>
<protein>
    <recommendedName>
        <fullName evidence="3">DUF2911 domain-containing protein</fullName>
    </recommendedName>
</protein>
<reference evidence="1 2" key="1">
    <citation type="submission" date="2016-10" db="EMBL/GenBank/DDBJ databases">
        <authorList>
            <person name="de Groot N.N."/>
        </authorList>
    </citation>
    <scope>NUCLEOTIDE SEQUENCE [LARGE SCALE GENOMIC DNA]</scope>
    <source>
        <strain evidence="1 2">DSM 23842</strain>
    </source>
</reference>
<dbReference type="EMBL" id="FNQK01000008">
    <property type="protein sequence ID" value="SEA21230.1"/>
    <property type="molecule type" value="Genomic_DNA"/>
</dbReference>
<name>A0A1H3ZC60_BIZPA</name>
<sequence length="195" mass="22419">MKNILLVLMMILSVLSCKEETKQVKKNNHENHITNSINEETSKKKVLSPHTSAMAMIGDAHIHIDYSSPGVRNRIIFGGLVGYDQVWQAGAHMATWIETNKDLIIKGETLPKGKYGFFTIPSKGDWTVMINKNWEQHGKDEYDEKEDVIRFKITPKLSEEITEHLEYKINKIDDKNGTISMAWEKVKIEFPFTIN</sequence>
<dbReference type="PROSITE" id="PS51257">
    <property type="entry name" value="PROKAR_LIPOPROTEIN"/>
    <property type="match status" value="1"/>
</dbReference>
<dbReference type="OrthoDB" id="187854at2"/>
<organism evidence="1 2">
    <name type="scientific">Bizionia paragorgiae</name>
    <dbReference type="NCBI Taxonomy" id="283786"/>
    <lineage>
        <taxon>Bacteria</taxon>
        <taxon>Pseudomonadati</taxon>
        <taxon>Bacteroidota</taxon>
        <taxon>Flavobacteriia</taxon>
        <taxon>Flavobacteriales</taxon>
        <taxon>Flavobacteriaceae</taxon>
        <taxon>Bizionia</taxon>
    </lineage>
</organism>
<proteinExistence type="predicted"/>
<dbReference type="Proteomes" id="UP000198846">
    <property type="component" value="Unassembled WGS sequence"/>
</dbReference>
<evidence type="ECO:0008006" key="3">
    <source>
        <dbReference type="Google" id="ProtNLM"/>
    </source>
</evidence>
<dbReference type="STRING" id="283786.SAMN04487990_10882"/>
<gene>
    <name evidence="1" type="ORF">SAMN04487990_10882</name>
</gene>